<evidence type="ECO:0000313" key="8">
    <source>
        <dbReference type="Proteomes" id="UP000002059"/>
    </source>
</evidence>
<dbReference type="Proteomes" id="UP000002059">
    <property type="component" value="Partially assembled WGS sequence"/>
</dbReference>
<dbReference type="EMBL" id="KN294016">
    <property type="protein sequence ID" value="EEH37187.2"/>
    <property type="molecule type" value="Genomic_DNA"/>
</dbReference>
<evidence type="ECO:0000256" key="3">
    <source>
        <dbReference type="ARBA" id="ARBA00022989"/>
    </source>
</evidence>
<dbReference type="HOGENOM" id="CLU_052528_0_1_1"/>
<proteinExistence type="predicted"/>
<dbReference type="KEGG" id="pbl:PAAG_07743"/>
<dbReference type="PANTHER" id="PTHR15407">
    <property type="entry name" value="FUKUTIN-RELATED"/>
    <property type="match status" value="1"/>
</dbReference>
<dbReference type="InterPro" id="IPR007074">
    <property type="entry name" value="LicD/FKTN/FKRP_NTP_transf"/>
</dbReference>
<evidence type="ECO:0000256" key="2">
    <source>
        <dbReference type="ARBA" id="ARBA00022692"/>
    </source>
</evidence>
<comment type="subcellular location">
    <subcellularLocation>
        <location evidence="1">Membrane</location>
        <topology evidence="1">Single-pass membrane protein</topology>
    </subcellularLocation>
</comment>
<dbReference type="STRING" id="502779.C1HA14"/>
<dbReference type="OMA" id="ILGHYDT"/>
<protein>
    <recommendedName>
        <fullName evidence="6">LicD/FKTN/FKRP nucleotidyltransferase domain-containing protein</fullName>
    </recommendedName>
</protein>
<keyword evidence="5" id="KW-0732">Signal</keyword>
<organism evidence="7 8">
    <name type="scientific">Paracoccidioides lutzii (strain ATCC MYA-826 / Pb01)</name>
    <name type="common">Paracoccidioides brasiliensis</name>
    <dbReference type="NCBI Taxonomy" id="502779"/>
    <lineage>
        <taxon>Eukaryota</taxon>
        <taxon>Fungi</taxon>
        <taxon>Dikarya</taxon>
        <taxon>Ascomycota</taxon>
        <taxon>Pezizomycotina</taxon>
        <taxon>Eurotiomycetes</taxon>
        <taxon>Eurotiomycetidae</taxon>
        <taxon>Onygenales</taxon>
        <taxon>Ajellomycetaceae</taxon>
        <taxon>Paracoccidioides</taxon>
    </lineage>
</organism>
<dbReference type="RefSeq" id="XP_015700708.1">
    <property type="nucleotide sequence ID" value="XM_015846314.1"/>
</dbReference>
<name>C1HA14_PARBA</name>
<feature type="chain" id="PRO_5002910433" description="LicD/FKTN/FKRP nucleotidyltransferase domain-containing protein" evidence="5">
    <location>
        <begin position="22"/>
        <end position="287"/>
    </location>
</feature>
<dbReference type="OrthoDB" id="444255at2759"/>
<keyword evidence="8" id="KW-1185">Reference proteome</keyword>
<dbReference type="VEuPathDB" id="FungiDB:PAAG_07743"/>
<feature type="signal peptide" evidence="5">
    <location>
        <begin position="1"/>
        <end position="21"/>
    </location>
</feature>
<dbReference type="eggNOG" id="ENOG502QREF">
    <property type="taxonomic scope" value="Eukaryota"/>
</dbReference>
<dbReference type="InterPro" id="IPR009644">
    <property type="entry name" value="FKTN/MNN4/W02B3.4-1"/>
</dbReference>
<feature type="domain" description="LicD/FKTN/FKRP nucleotidyltransferase" evidence="6">
    <location>
        <begin position="183"/>
        <end position="223"/>
    </location>
</feature>
<evidence type="ECO:0000256" key="4">
    <source>
        <dbReference type="ARBA" id="ARBA00023136"/>
    </source>
</evidence>
<keyword evidence="3" id="KW-1133">Transmembrane helix</keyword>
<dbReference type="GeneID" id="9093621"/>
<dbReference type="Pfam" id="PF04991">
    <property type="entry name" value="LicD"/>
    <property type="match status" value="2"/>
</dbReference>
<dbReference type="AlphaFoldDB" id="C1HA14"/>
<gene>
    <name evidence="7" type="ORF">PAAG_07743</name>
</gene>
<reference evidence="7 8" key="1">
    <citation type="journal article" date="2011" name="PLoS Genet.">
        <title>Comparative genomic analysis of human fungal pathogens causing paracoccidioidomycosis.</title>
        <authorList>
            <person name="Desjardins C.A."/>
            <person name="Champion M.D."/>
            <person name="Holder J.W."/>
            <person name="Muszewska A."/>
            <person name="Goldberg J."/>
            <person name="Bailao A.M."/>
            <person name="Brigido M.M."/>
            <person name="Ferreira M.E."/>
            <person name="Garcia A.M."/>
            <person name="Grynberg M."/>
            <person name="Gujja S."/>
            <person name="Heiman D.I."/>
            <person name="Henn M.R."/>
            <person name="Kodira C.D."/>
            <person name="Leon-Narvaez H."/>
            <person name="Longo L.V."/>
            <person name="Ma L.J."/>
            <person name="Malavazi I."/>
            <person name="Matsuo A.L."/>
            <person name="Morais F.V."/>
            <person name="Pereira M."/>
            <person name="Rodriguez-Brito S."/>
            <person name="Sakthikumar S."/>
            <person name="Salem-Izacc S.M."/>
            <person name="Sykes S.M."/>
            <person name="Teixeira M.M."/>
            <person name="Vallejo M.C."/>
            <person name="Walter M.E."/>
            <person name="Yandava C."/>
            <person name="Young S."/>
            <person name="Zeng Q."/>
            <person name="Zucker J."/>
            <person name="Felipe M.S."/>
            <person name="Goldman G.H."/>
            <person name="Haas B.J."/>
            <person name="McEwen J.G."/>
            <person name="Nino-Vega G."/>
            <person name="Puccia R."/>
            <person name="San-Blas G."/>
            <person name="Soares C.M."/>
            <person name="Birren B.W."/>
            <person name="Cuomo C.A."/>
        </authorList>
    </citation>
    <scope>NUCLEOTIDE SEQUENCE [LARGE SCALE GENOMIC DNA]</scope>
    <source>
        <strain evidence="8">ATCC MYA-826 / Pb01</strain>
    </source>
</reference>
<evidence type="ECO:0000259" key="6">
    <source>
        <dbReference type="Pfam" id="PF04991"/>
    </source>
</evidence>
<dbReference type="PANTHER" id="PTHR15407:SF28">
    <property type="entry name" value="RIBITOL-5-PHOSPHATE TRANSFERASE FKTN"/>
    <property type="match status" value="1"/>
</dbReference>
<evidence type="ECO:0000256" key="5">
    <source>
        <dbReference type="SAM" id="SignalP"/>
    </source>
</evidence>
<feature type="domain" description="LicD/FKTN/FKRP nucleotidyltransferase" evidence="6">
    <location>
        <begin position="66"/>
        <end position="174"/>
    </location>
</feature>
<keyword evidence="4" id="KW-0472">Membrane</keyword>
<evidence type="ECO:0000256" key="1">
    <source>
        <dbReference type="ARBA" id="ARBA00004167"/>
    </source>
</evidence>
<dbReference type="GO" id="GO:0016020">
    <property type="term" value="C:membrane"/>
    <property type="evidence" value="ECO:0007669"/>
    <property type="project" value="UniProtKB-SubCell"/>
</dbReference>
<keyword evidence="2" id="KW-0812">Transmembrane</keyword>
<sequence length="287" mass="33802">MKLYWPYLLVATSLFAHSVIALPHLYSKNPHQEEVVEPPEEKYFQEPGGDDILGHYDTRFFKGVVTENGLETWIAHGTLLGWWWNGKAVIILPWDWDIDTQVNTSTLRRMADHFNHTICHYKPDANQPNRDYLLDVNPYSRQRERGQGQNIIDARWIDTRNGLYIDITGISEINPETEPGILQCKNFHKYKISDIYPMRDSMYEGVPARIPYKYYEILVKEYGPSALVIKDHEDHYWDPTLELWIPDEKRIAATAKLTPEERKMKQDDDKRIREDEIRQLSKQMGLI</sequence>
<evidence type="ECO:0000313" key="7">
    <source>
        <dbReference type="EMBL" id="EEH37187.2"/>
    </source>
</evidence>
<dbReference type="GO" id="GO:0009100">
    <property type="term" value="P:glycoprotein metabolic process"/>
    <property type="evidence" value="ECO:0007669"/>
    <property type="project" value="UniProtKB-ARBA"/>
</dbReference>
<accession>C1HA14</accession>